<comment type="caution">
    <text evidence="8">The sequence shown here is derived from an EMBL/GenBank/DDBJ whole genome shotgun (WGS) entry which is preliminary data.</text>
</comment>
<evidence type="ECO:0000256" key="7">
    <source>
        <dbReference type="RuleBase" id="RU362070"/>
    </source>
</evidence>
<feature type="transmembrane region" description="Helical" evidence="7">
    <location>
        <begin position="196"/>
        <end position="216"/>
    </location>
</feature>
<evidence type="ECO:0000256" key="2">
    <source>
        <dbReference type="ARBA" id="ARBA00006257"/>
    </source>
</evidence>
<comment type="subcellular location">
    <subcellularLocation>
        <location evidence="1">Cell membrane</location>
        <topology evidence="1">Multi-pass membrane protein</topology>
    </subcellularLocation>
</comment>
<feature type="transmembrane region" description="Helical" evidence="7">
    <location>
        <begin position="20"/>
        <end position="42"/>
    </location>
</feature>
<dbReference type="PANTHER" id="PTHR30587:SF2">
    <property type="entry name" value="SURFACE PRESENTATION OF ANTIGENS PROTEIN SPAP"/>
    <property type="match status" value="1"/>
</dbReference>
<keyword evidence="9" id="KW-1185">Reference proteome</keyword>
<evidence type="ECO:0000256" key="6">
    <source>
        <dbReference type="ARBA" id="ARBA00023136"/>
    </source>
</evidence>
<dbReference type="Pfam" id="PF00813">
    <property type="entry name" value="FliP"/>
    <property type="match status" value="1"/>
</dbReference>
<gene>
    <name evidence="8" type="primary">sctR</name>
    <name evidence="8" type="ORF">HRQ87_18400</name>
</gene>
<dbReference type="Proteomes" id="UP000777935">
    <property type="component" value="Unassembled WGS sequence"/>
</dbReference>
<comment type="similarity">
    <text evidence="2 7">Belongs to the FliP/MopC/SpaP family.</text>
</comment>
<evidence type="ECO:0000256" key="5">
    <source>
        <dbReference type="ARBA" id="ARBA00022989"/>
    </source>
</evidence>
<accession>A0ABX2J0T6</accession>
<dbReference type="NCBIfam" id="NF009438">
    <property type="entry name" value="PRK12797.1"/>
    <property type="match status" value="1"/>
</dbReference>
<dbReference type="InterPro" id="IPR005838">
    <property type="entry name" value="T3SS_IM_P"/>
</dbReference>
<dbReference type="InterPro" id="IPR005773">
    <property type="entry name" value="T3SS_YscR-like"/>
</dbReference>
<evidence type="ECO:0000256" key="3">
    <source>
        <dbReference type="ARBA" id="ARBA00022475"/>
    </source>
</evidence>
<keyword evidence="4 7" id="KW-0812">Transmembrane</keyword>
<evidence type="ECO:0000256" key="1">
    <source>
        <dbReference type="ARBA" id="ARBA00004651"/>
    </source>
</evidence>
<feature type="transmembrane region" description="Helical" evidence="7">
    <location>
        <begin position="54"/>
        <end position="76"/>
    </location>
</feature>
<feature type="transmembrane region" description="Helical" evidence="7">
    <location>
        <begin position="160"/>
        <end position="184"/>
    </location>
</feature>
<name>A0ABX2J0T6_9RHOB</name>
<evidence type="ECO:0000313" key="9">
    <source>
        <dbReference type="Proteomes" id="UP000777935"/>
    </source>
</evidence>
<protein>
    <submittedName>
        <fullName evidence="8">Type III secretion system export apparatus subunit SctR</fullName>
    </submittedName>
</protein>
<dbReference type="PANTHER" id="PTHR30587">
    <property type="entry name" value="FLAGELLAR BIOSYNTHETIC PROTEIN FLIP"/>
    <property type="match status" value="1"/>
</dbReference>
<keyword evidence="6 7" id="KW-0472">Membrane</keyword>
<organism evidence="8 9">
    <name type="scientific">Parasulfitobacter algicola</name>
    <dbReference type="NCBI Taxonomy" id="2614809"/>
    <lineage>
        <taxon>Bacteria</taxon>
        <taxon>Pseudomonadati</taxon>
        <taxon>Pseudomonadota</taxon>
        <taxon>Alphaproteobacteria</taxon>
        <taxon>Rhodobacterales</taxon>
        <taxon>Roseobacteraceae</taxon>
        <taxon>Parasulfitobacter</taxon>
    </lineage>
</organism>
<dbReference type="PROSITE" id="PS01060">
    <property type="entry name" value="FLIP_1"/>
    <property type="match status" value="1"/>
</dbReference>
<sequence length="220" mass="24037">MDDTSPTILAILSVTIGLGLITFLVVTTTSFIKVSVVLFIVRNAIGIQQTPPNIVLYAIALTLTAFISAPVVQGVIDQVLALDSNFDTLDDWMAAFQQAQVPIKAFLSDFTNEAERAFFLEATTQVWPEDQASQAQTTDLAILMPSFLITELKRAFEIGFLLYLPFVIIDLVVTTILMAMGMSMVTPTIISTPCKLFLFVAVDGWSLLLHGLLLTYTPGL</sequence>
<evidence type="ECO:0000313" key="8">
    <source>
        <dbReference type="EMBL" id="NSX56758.1"/>
    </source>
</evidence>
<evidence type="ECO:0000256" key="4">
    <source>
        <dbReference type="ARBA" id="ARBA00022692"/>
    </source>
</evidence>
<keyword evidence="3 7" id="KW-1003">Cell membrane</keyword>
<dbReference type="NCBIfam" id="TIGR01102">
    <property type="entry name" value="yscR"/>
    <property type="match status" value="1"/>
</dbReference>
<reference evidence="8 9" key="1">
    <citation type="submission" date="2020-06" db="EMBL/GenBank/DDBJ databases">
        <title>Sulfitobacter algicola sp. nov., isolated from green algae.</title>
        <authorList>
            <person name="Wang C."/>
        </authorList>
    </citation>
    <scope>NUCLEOTIDE SEQUENCE [LARGE SCALE GENOMIC DNA]</scope>
    <source>
        <strain evidence="8 9">1151</strain>
    </source>
</reference>
<dbReference type="PRINTS" id="PR01302">
    <property type="entry name" value="TYPE3IMPPROT"/>
</dbReference>
<keyword evidence="5 7" id="KW-1133">Transmembrane helix</keyword>
<dbReference type="EMBL" id="JABUFE010000018">
    <property type="protein sequence ID" value="NSX56758.1"/>
    <property type="molecule type" value="Genomic_DNA"/>
</dbReference>
<proteinExistence type="inferred from homology"/>